<evidence type="ECO:0000259" key="2">
    <source>
        <dbReference type="Pfam" id="PF16313"/>
    </source>
</evidence>
<dbReference type="CDD" id="cd04276">
    <property type="entry name" value="ZnMc_MMP_like_2"/>
    <property type="match status" value="1"/>
</dbReference>
<evidence type="ECO:0000313" key="4">
    <source>
        <dbReference type="EMBL" id="SKA03170.1"/>
    </source>
</evidence>
<accession>A0A1T4QH92</accession>
<feature type="chain" id="PRO_5013250508" description="Zinc-dependent metalloprotease" evidence="1">
    <location>
        <begin position="31"/>
        <end position="844"/>
    </location>
</feature>
<name>A0A1T4QH92_9BACT</name>
<dbReference type="PANTHER" id="PTHR38478:SF1">
    <property type="entry name" value="ZINC DEPENDENT METALLOPROTEASE DOMAIN LIPOPROTEIN"/>
    <property type="match status" value="1"/>
</dbReference>
<protein>
    <recommendedName>
        <fullName evidence="6">Zinc-dependent metalloprotease</fullName>
    </recommendedName>
</protein>
<dbReference type="InterPro" id="IPR034032">
    <property type="entry name" value="Zn_MMP-like_bac"/>
</dbReference>
<dbReference type="AlphaFoldDB" id="A0A1T4QH92"/>
<reference evidence="4 5" key="1">
    <citation type="submission" date="2017-02" db="EMBL/GenBank/DDBJ databases">
        <authorList>
            <person name="Peterson S.W."/>
        </authorList>
    </citation>
    <scope>NUCLEOTIDE SEQUENCE [LARGE SCALE GENOMIC DNA]</scope>
    <source>
        <strain evidence="4 5">ATCC 43324</strain>
    </source>
</reference>
<dbReference type="GO" id="GO:0008237">
    <property type="term" value="F:metallopeptidase activity"/>
    <property type="evidence" value="ECO:0007669"/>
    <property type="project" value="InterPro"/>
</dbReference>
<organism evidence="4 5">
    <name type="scientific">Segatella oulorum</name>
    <dbReference type="NCBI Taxonomy" id="28136"/>
    <lineage>
        <taxon>Bacteria</taxon>
        <taxon>Pseudomonadati</taxon>
        <taxon>Bacteroidota</taxon>
        <taxon>Bacteroidia</taxon>
        <taxon>Bacteroidales</taxon>
        <taxon>Prevotellaceae</taxon>
        <taxon>Segatella</taxon>
    </lineage>
</organism>
<evidence type="ECO:0000256" key="1">
    <source>
        <dbReference type="SAM" id="SignalP"/>
    </source>
</evidence>
<dbReference type="InterPro" id="IPR024079">
    <property type="entry name" value="MetalloPept_cat_dom_sf"/>
</dbReference>
<proteinExistence type="predicted"/>
<feature type="domain" description="EcxA zinc-binding" evidence="2">
    <location>
        <begin position="430"/>
        <end position="731"/>
    </location>
</feature>
<evidence type="ECO:0000259" key="3">
    <source>
        <dbReference type="Pfam" id="PF17148"/>
    </source>
</evidence>
<dbReference type="SUPFAM" id="SSF55486">
    <property type="entry name" value="Metalloproteases ('zincins'), catalytic domain"/>
    <property type="match status" value="1"/>
</dbReference>
<dbReference type="Pfam" id="PF17148">
    <property type="entry name" value="DUF5117"/>
    <property type="match status" value="1"/>
</dbReference>
<feature type="domain" description="DUF5117" evidence="3">
    <location>
        <begin position="114"/>
        <end position="298"/>
    </location>
</feature>
<dbReference type="STRING" id="28136.SAMN02745202_01826"/>
<keyword evidence="1" id="KW-0732">Signal</keyword>
<dbReference type="Gene3D" id="3.40.390.10">
    <property type="entry name" value="Collagenase (Catalytic Domain)"/>
    <property type="match status" value="1"/>
</dbReference>
<gene>
    <name evidence="4" type="ORF">SAMN02745202_01826</name>
</gene>
<dbReference type="Proteomes" id="UP000190065">
    <property type="component" value="Unassembled WGS sequence"/>
</dbReference>
<dbReference type="EMBL" id="FUXK01000022">
    <property type="protein sequence ID" value="SKA03170.1"/>
    <property type="molecule type" value="Genomic_DNA"/>
</dbReference>
<evidence type="ECO:0000313" key="5">
    <source>
        <dbReference type="Proteomes" id="UP000190065"/>
    </source>
</evidence>
<dbReference type="InterPro" id="IPR033413">
    <property type="entry name" value="DUF5117"/>
</dbReference>
<dbReference type="InterPro" id="IPR032534">
    <property type="entry name" value="EcxA_zinc-bd"/>
</dbReference>
<dbReference type="eggNOG" id="COG5549">
    <property type="taxonomic scope" value="Bacteria"/>
</dbReference>
<dbReference type="Pfam" id="PF16313">
    <property type="entry name" value="DUF4953"/>
    <property type="match status" value="1"/>
</dbReference>
<evidence type="ECO:0008006" key="6">
    <source>
        <dbReference type="Google" id="ProtNLM"/>
    </source>
</evidence>
<dbReference type="PANTHER" id="PTHR38478">
    <property type="entry name" value="PEPTIDASE M1A AND M12B"/>
    <property type="match status" value="1"/>
</dbReference>
<feature type="signal peptide" evidence="1">
    <location>
        <begin position="1"/>
        <end position="30"/>
    </location>
</feature>
<sequence>MMQHKYVSKRAVLGATLLVVSLGFSLSTQAFPFFKKKKKATPMVVKDAYTRAISDAKTDSAKGSFISFYRTEDRLLVELPPQTLGRDMLIGATISSVSNPQFAELGFNNGALTHIRFVEKDSAIVMEAVNSEMMDALPGNTPKRSEAQNYRNLDFFTFPIKARNKKTGGILFDASSLFLRESRYFPVISKSAGPFRVDADLKDNLSRVTAMKVFDTNACVQMERNYITNMSGGSGNVAVGNYPVSIGVNFTLALLPEKAMKPRLSDTRVGMFLTPKSIVNNGLIERVSFVNRWRIEPKDTAAYFAGQLTEPVKPIVYYVENTFPALWKKAIKAGILRWNKAFERIGFKHVMQVKDFPTDDPSFDPDNFKYSCIRYLPVAVENAMGPSWVDPRTGEIVTATVLVYNDVVNTINNWRFVQTAQRDPAARAATMPDSLIASTLEYIIAHEVGHTLGFPHNMGASAAFPTDSLRSATFTQQYGTTPSIMDYARFNYVAQPTDNGVAMEPPFLGVYDYYALEWAYRVFPHSKSYKDDIEPLNKLVEAHANDPMYRYGMQQTGVKYDDSSIEEDLGNDPVKSSNYGLQNLTYILKHFDEWIPDGEDGTRKAELYRAMASQSYGYMRNVYAHISGIHLLQSSESSGLPRYQVVPKAQQRAAALWMLDEARRFGKRGVPEIEQRLPQLNNHPYKMLESGVQEYALSATPRLALTYYLDSTSYSPLEYCEDVYQNVWAKTLTGDENLDETDRALQNIYVEKLRQNVDEVKQIGKVRSLQTNAPDSVAFLSFGSGYGEPESMWTETVDRTAEYIFHYAQQLKQLLEARIATTRSSAVKAHYELLYARVLRYLNG</sequence>